<dbReference type="CDD" id="cd02947">
    <property type="entry name" value="TRX_family"/>
    <property type="match status" value="1"/>
</dbReference>
<dbReference type="Proteomes" id="UP000077271">
    <property type="component" value="Unassembled WGS sequence"/>
</dbReference>
<feature type="domain" description="Thioredoxin" evidence="1">
    <location>
        <begin position="18"/>
        <end position="82"/>
    </location>
</feature>
<organism evidence="2 3">
    <name type="scientific">Domibacillus aminovorans</name>
    <dbReference type="NCBI Taxonomy" id="29332"/>
    <lineage>
        <taxon>Bacteria</taxon>
        <taxon>Bacillati</taxon>
        <taxon>Bacillota</taxon>
        <taxon>Bacilli</taxon>
        <taxon>Bacillales</taxon>
        <taxon>Bacillaceae</taxon>
        <taxon>Domibacillus</taxon>
    </lineage>
</organism>
<proteinExistence type="predicted"/>
<dbReference type="InterPro" id="IPR036249">
    <property type="entry name" value="Thioredoxin-like_sf"/>
</dbReference>
<dbReference type="InterPro" id="IPR013766">
    <property type="entry name" value="Thioredoxin_domain"/>
</dbReference>
<sequence>MKTVQSIYDFLAAPKAALYVYTPMCGTCQVAGRMLDIVEAMNIDLPLERIDLNYHEDIAREFAIESVPCLLLMSEGKLKKKIYAFQSVPYIYEEIMSHFQIG</sequence>
<comment type="caution">
    <text evidence="2">The sequence shown here is derived from an EMBL/GenBank/DDBJ whole genome shotgun (WGS) entry which is preliminary data.</text>
</comment>
<accession>A0A177KY85</accession>
<evidence type="ECO:0000313" key="2">
    <source>
        <dbReference type="EMBL" id="OAH58368.1"/>
    </source>
</evidence>
<gene>
    <name evidence="2" type="ORF">AWH48_18520</name>
</gene>
<dbReference type="Pfam" id="PF00085">
    <property type="entry name" value="Thioredoxin"/>
    <property type="match status" value="1"/>
</dbReference>
<reference evidence="2 3" key="1">
    <citation type="submission" date="2016-01" db="EMBL/GenBank/DDBJ databases">
        <title>Investigation of taxonomic status of Bacillus aminovorans.</title>
        <authorList>
            <person name="Verma A."/>
            <person name="Pal Y."/>
            <person name="Krishnamurthi S."/>
        </authorList>
    </citation>
    <scope>NUCLEOTIDE SEQUENCE [LARGE SCALE GENOMIC DNA]</scope>
    <source>
        <strain evidence="2 3">DSM 4337</strain>
    </source>
</reference>
<dbReference type="AlphaFoldDB" id="A0A177KY85"/>
<dbReference type="SUPFAM" id="SSF52833">
    <property type="entry name" value="Thioredoxin-like"/>
    <property type="match status" value="1"/>
</dbReference>
<evidence type="ECO:0000259" key="1">
    <source>
        <dbReference type="Pfam" id="PF00085"/>
    </source>
</evidence>
<dbReference type="Gene3D" id="3.40.30.10">
    <property type="entry name" value="Glutaredoxin"/>
    <property type="match status" value="1"/>
</dbReference>
<name>A0A177KY85_9BACI</name>
<dbReference type="EMBL" id="LQWZ01000010">
    <property type="protein sequence ID" value="OAH58368.1"/>
    <property type="molecule type" value="Genomic_DNA"/>
</dbReference>
<protein>
    <submittedName>
        <fullName evidence="2">Thioredoxin</fullName>
    </submittedName>
</protein>
<dbReference type="OrthoDB" id="5784238at2"/>
<dbReference type="RefSeq" id="WP_018394335.1">
    <property type="nucleotide sequence ID" value="NZ_LQWZ01000010.1"/>
</dbReference>
<evidence type="ECO:0000313" key="3">
    <source>
        <dbReference type="Proteomes" id="UP000077271"/>
    </source>
</evidence>